<dbReference type="EMBL" id="QOQD01000005">
    <property type="protein sequence ID" value="RCL73726.1"/>
    <property type="molecule type" value="Genomic_DNA"/>
</dbReference>
<organism evidence="2 3">
    <name type="scientific">PS1 clade bacterium</name>
    <dbReference type="NCBI Taxonomy" id="2175152"/>
    <lineage>
        <taxon>Bacteria</taxon>
        <taxon>Pseudomonadati</taxon>
        <taxon>Pseudomonadota</taxon>
        <taxon>Alphaproteobacteria</taxon>
        <taxon>PS1 clade</taxon>
    </lineage>
</organism>
<accession>A0A368DQX3</accession>
<feature type="transmembrane region" description="Helical" evidence="1">
    <location>
        <begin position="112"/>
        <end position="130"/>
    </location>
</feature>
<feature type="transmembrane region" description="Helical" evidence="1">
    <location>
        <begin position="6"/>
        <end position="26"/>
    </location>
</feature>
<comment type="caution">
    <text evidence="2">The sequence shown here is derived from an EMBL/GenBank/DDBJ whole genome shotgun (WGS) entry which is preliminary data.</text>
</comment>
<gene>
    <name evidence="2" type="ORF">DBW71_02820</name>
</gene>
<keyword evidence="1" id="KW-0472">Membrane</keyword>
<feature type="transmembrane region" description="Helical" evidence="1">
    <location>
        <begin position="47"/>
        <end position="68"/>
    </location>
</feature>
<evidence type="ECO:0000313" key="2">
    <source>
        <dbReference type="EMBL" id="RCL73726.1"/>
    </source>
</evidence>
<evidence type="ECO:0000313" key="3">
    <source>
        <dbReference type="Proteomes" id="UP000253570"/>
    </source>
</evidence>
<keyword evidence="1" id="KW-1133">Transmembrane helix</keyword>
<proteinExistence type="predicted"/>
<feature type="transmembrane region" description="Helical" evidence="1">
    <location>
        <begin position="74"/>
        <end position="96"/>
    </location>
</feature>
<keyword evidence="1" id="KW-0812">Transmembrane</keyword>
<dbReference type="Proteomes" id="UP000253570">
    <property type="component" value="Unassembled WGS sequence"/>
</dbReference>
<name>A0A368DQX3_9PROT</name>
<reference evidence="2 3" key="1">
    <citation type="journal article" date="2018" name="Microbiome">
        <title>Fine metagenomic profile of the Mediterranean stratified and mixed water columns revealed by assembly and recruitment.</title>
        <authorList>
            <person name="Haro-Moreno J.M."/>
            <person name="Lopez-Perez M."/>
            <person name="De La Torre J.R."/>
            <person name="Picazo A."/>
            <person name="Camacho A."/>
            <person name="Rodriguez-Valera F."/>
        </authorList>
    </citation>
    <scope>NUCLEOTIDE SEQUENCE [LARGE SCALE GENOMIC DNA]</scope>
    <source>
        <strain evidence="2">MED-G57</strain>
    </source>
</reference>
<sequence>MVESFNGYLYLIIFLVLLVMNIFYGFNCLFRTEKFLEKYAISIEAAFFCRFAGAMISAAVLMQLYILFRGTEAAWAFFNFMFVTMTLISAVSFYGFEIDKLGLTDKSSREGYISTGVLAILWGILCFGLADKIYI</sequence>
<dbReference type="AlphaFoldDB" id="A0A368DQX3"/>
<evidence type="ECO:0000256" key="1">
    <source>
        <dbReference type="SAM" id="Phobius"/>
    </source>
</evidence>
<protein>
    <submittedName>
        <fullName evidence="2">Uncharacterized protein</fullName>
    </submittedName>
</protein>